<dbReference type="EMBL" id="VSTH01000049">
    <property type="protein sequence ID" value="TYO65753.1"/>
    <property type="molecule type" value="Genomic_DNA"/>
</dbReference>
<sequence>MLDVTPLVGLRIRLQRTIDVPCGACGEAVVVISHGVGPHAAALHCATCDRQRGSLPKAITEFLLVAINRFGWPPEAITIRNSEFAQANETASMGADAAEEASTR</sequence>
<proteinExistence type="predicted"/>
<dbReference type="RefSeq" id="WP_148740212.1">
    <property type="nucleotide sequence ID" value="NZ_VSTH01000049.1"/>
</dbReference>
<reference evidence="1 2" key="1">
    <citation type="submission" date="2019-08" db="EMBL/GenBank/DDBJ databases">
        <title>Bradyrhizobium hipponensis sp. nov., a rhizobium isolated from a Lupinus angustifolius root nodule in Tunisia.</title>
        <authorList>
            <person name="Off K."/>
            <person name="Rejili M."/>
            <person name="Mars M."/>
            <person name="Brachmann A."/>
            <person name="Marin M."/>
        </authorList>
    </citation>
    <scope>NUCLEOTIDE SEQUENCE [LARGE SCALE GENOMIC DNA]</scope>
    <source>
        <strain evidence="2">aSej3</strain>
    </source>
</reference>
<organism evidence="1 2">
    <name type="scientific">Bradyrhizobium hipponense</name>
    <dbReference type="NCBI Taxonomy" id="2605638"/>
    <lineage>
        <taxon>Bacteria</taxon>
        <taxon>Pseudomonadati</taxon>
        <taxon>Pseudomonadota</taxon>
        <taxon>Alphaproteobacteria</taxon>
        <taxon>Hyphomicrobiales</taxon>
        <taxon>Nitrobacteraceae</taxon>
        <taxon>Bradyrhizobium</taxon>
    </lineage>
</organism>
<evidence type="ECO:0000313" key="2">
    <source>
        <dbReference type="Proteomes" id="UP000324797"/>
    </source>
</evidence>
<gene>
    <name evidence="1" type="ORF">FXV83_15160</name>
</gene>
<protein>
    <submittedName>
        <fullName evidence="1">Uncharacterized protein</fullName>
    </submittedName>
</protein>
<keyword evidence="2" id="KW-1185">Reference proteome</keyword>
<dbReference type="Proteomes" id="UP000324797">
    <property type="component" value="Unassembled WGS sequence"/>
</dbReference>
<evidence type="ECO:0000313" key="1">
    <source>
        <dbReference type="EMBL" id="TYO65753.1"/>
    </source>
</evidence>
<name>A0A5S4YP01_9BRAD</name>
<comment type="caution">
    <text evidence="1">The sequence shown here is derived from an EMBL/GenBank/DDBJ whole genome shotgun (WGS) entry which is preliminary data.</text>
</comment>
<dbReference type="AlphaFoldDB" id="A0A5S4YP01"/>
<accession>A0A5S4YP01</accession>